<accession>A0A6S6WFM9</accession>
<gene>
    <name evidence="1" type="ORF">PTTW11_08856</name>
</gene>
<name>A0A6S6WFM9_9PLEO</name>
<dbReference type="SUPFAM" id="SSF52799">
    <property type="entry name" value="(Phosphotyrosine protein) phosphatases II"/>
    <property type="match status" value="1"/>
</dbReference>
<protein>
    <submittedName>
        <fullName evidence="1">Protein tyrosine-serine phosphatase</fullName>
    </submittedName>
</protein>
<evidence type="ECO:0000313" key="2">
    <source>
        <dbReference type="Proteomes" id="UP000472372"/>
    </source>
</evidence>
<dbReference type="GO" id="GO:0004721">
    <property type="term" value="F:phosphoprotein phosphatase activity"/>
    <property type="evidence" value="ECO:0007669"/>
    <property type="project" value="InterPro"/>
</dbReference>
<dbReference type="PANTHER" id="PTHR31126:SF10">
    <property type="entry name" value="PROTEIN PHOSPHATASE, PUTATIVE (AFU_ORTHOLOGUE AFUA_6G06650)-RELATED"/>
    <property type="match status" value="1"/>
</dbReference>
<dbReference type="InterPro" id="IPR026893">
    <property type="entry name" value="Tyr/Ser_Pase_IphP-type"/>
</dbReference>
<reference evidence="1" key="1">
    <citation type="submission" date="2021-02" db="EMBL/GenBank/DDBJ databases">
        <authorList>
            <person name="Syme A R."/>
            <person name="Syme A R."/>
            <person name="Moolhuijzen P."/>
        </authorList>
    </citation>
    <scope>NUCLEOTIDE SEQUENCE</scope>
    <source>
        <strain evidence="1">W1-1</strain>
    </source>
</reference>
<dbReference type="InterPro" id="IPR016130">
    <property type="entry name" value="Tyr_Pase_AS"/>
</dbReference>
<dbReference type="PANTHER" id="PTHR31126">
    <property type="entry name" value="TYROSINE-PROTEIN PHOSPHATASE"/>
    <property type="match status" value="1"/>
</dbReference>
<dbReference type="InterPro" id="IPR029021">
    <property type="entry name" value="Prot-tyrosine_phosphatase-like"/>
</dbReference>
<dbReference type="EMBL" id="HG992984">
    <property type="protein sequence ID" value="CAE7201492.1"/>
    <property type="molecule type" value="Genomic_DNA"/>
</dbReference>
<sequence length="295" mass="33323">MTQLQTTLKSILNFRDVGQFVNENAKTGRLKPGLLFRSARPDEASFQDRQRLLNDYKVKSIIDLRTKTEHIEQAQKHEAARTKASAAVPQTNNDVAEPLQITGIDYHEINFNGSAFSRMLLSKLSWFEFFRLVGLMVLGYRKDAIKILAPHMEDMGLIGLAQTSLDVCTREVTQVFDVLGVEDNWPVLIHCTQGKDRTGLIVMLVLWLLQVDQAIIDKDYRLSEPELEPEMEGRLKEMASIGLSEQFAVCPPHVVSSTYAHIVDKYGSVEQYLEKAGVAKDKVNFVKKKLRADAS</sequence>
<proteinExistence type="predicted"/>
<dbReference type="Gene3D" id="3.90.190.10">
    <property type="entry name" value="Protein tyrosine phosphatase superfamily"/>
    <property type="match status" value="1"/>
</dbReference>
<dbReference type="AlphaFoldDB" id="A0A6S6WFM9"/>
<dbReference type="PROSITE" id="PS00383">
    <property type="entry name" value="TYR_PHOSPHATASE_1"/>
    <property type="match status" value="1"/>
</dbReference>
<evidence type="ECO:0000313" key="1">
    <source>
        <dbReference type="EMBL" id="CAE7201492.1"/>
    </source>
</evidence>
<dbReference type="Pfam" id="PF13350">
    <property type="entry name" value="Y_phosphatase3"/>
    <property type="match status" value="1"/>
</dbReference>
<organism evidence="1 2">
    <name type="scientific">Pyrenophora teres f. teres</name>
    <dbReference type="NCBI Taxonomy" id="97479"/>
    <lineage>
        <taxon>Eukaryota</taxon>
        <taxon>Fungi</taxon>
        <taxon>Dikarya</taxon>
        <taxon>Ascomycota</taxon>
        <taxon>Pezizomycotina</taxon>
        <taxon>Dothideomycetes</taxon>
        <taxon>Pleosporomycetidae</taxon>
        <taxon>Pleosporales</taxon>
        <taxon>Pleosporineae</taxon>
        <taxon>Pleosporaceae</taxon>
        <taxon>Pyrenophora</taxon>
    </lineage>
</organism>
<dbReference type="Proteomes" id="UP000472372">
    <property type="component" value="Chromosome 8"/>
</dbReference>